<protein>
    <submittedName>
        <fullName evidence="1">Uncharacterized protein</fullName>
    </submittedName>
</protein>
<evidence type="ECO:0000313" key="1">
    <source>
        <dbReference type="EMBL" id="GAA1947245.1"/>
    </source>
</evidence>
<evidence type="ECO:0000313" key="2">
    <source>
        <dbReference type="Proteomes" id="UP001500571"/>
    </source>
</evidence>
<dbReference type="RefSeq" id="WP_344041659.1">
    <property type="nucleotide sequence ID" value="NZ_BAAAPB010000001.1"/>
</dbReference>
<comment type="caution">
    <text evidence="1">The sequence shown here is derived from an EMBL/GenBank/DDBJ whole genome shotgun (WGS) entry which is preliminary data.</text>
</comment>
<proteinExistence type="predicted"/>
<sequence>MITNTNPLAGWLRRSRGPRVLAIVLGTLLATTATAYATTGTAQLSRGVRFYFGQTAGHGDSDNFTGYGPAGSTIAWLCSDANNAGGNNSYNAAFIRNKSLAPDVTLKKISRLYNQGVYRSAGIDTDSYTRYHTYVSWSAVPAAANSVSGFARDGFNAPSPC</sequence>
<gene>
    <name evidence="1" type="ORF">GCM10009798_02870</name>
</gene>
<accession>A0ABP5BKQ2</accession>
<keyword evidence="2" id="KW-1185">Reference proteome</keyword>
<dbReference type="Proteomes" id="UP001500571">
    <property type="component" value="Unassembled WGS sequence"/>
</dbReference>
<name>A0ABP5BKQ2_9ACTN</name>
<reference evidence="2" key="1">
    <citation type="journal article" date="2019" name="Int. J. Syst. Evol. Microbiol.">
        <title>The Global Catalogue of Microorganisms (GCM) 10K type strain sequencing project: providing services to taxonomists for standard genome sequencing and annotation.</title>
        <authorList>
            <consortium name="The Broad Institute Genomics Platform"/>
            <consortium name="The Broad Institute Genome Sequencing Center for Infectious Disease"/>
            <person name="Wu L."/>
            <person name="Ma J."/>
        </authorList>
    </citation>
    <scope>NUCLEOTIDE SEQUENCE [LARGE SCALE GENOMIC DNA]</scope>
    <source>
        <strain evidence="2">JCM 15309</strain>
    </source>
</reference>
<organism evidence="1 2">
    <name type="scientific">Nocardioides panacihumi</name>
    <dbReference type="NCBI Taxonomy" id="400774"/>
    <lineage>
        <taxon>Bacteria</taxon>
        <taxon>Bacillati</taxon>
        <taxon>Actinomycetota</taxon>
        <taxon>Actinomycetes</taxon>
        <taxon>Propionibacteriales</taxon>
        <taxon>Nocardioidaceae</taxon>
        <taxon>Nocardioides</taxon>
    </lineage>
</organism>
<dbReference type="EMBL" id="BAAAPB010000001">
    <property type="protein sequence ID" value="GAA1947245.1"/>
    <property type="molecule type" value="Genomic_DNA"/>
</dbReference>